<dbReference type="InterPro" id="IPR002075">
    <property type="entry name" value="NTF2_dom"/>
</dbReference>
<sequence length="807" mass="88567">MLRGQYGTATPTSLVPVSHREDAQPNEGLTKQFRKLPPSIRSTAATSRDTTSIYHSGFGSRGRGNYSGGNMSQGRYDHRGSPLQYATRGNPAWRGRRMASTRGTYMNWNAGHTPMPSHIDVSSPSASSSSERTPSVGPRASSLQHGIDPGPSNRRTHSTAFPVTSETPATPPIPEPSQDRWWMHRSRSPTPKLPAAPLKRRKIDGQPETKPQATISRLPLPGRLPKPIISAREEPPVVVKQEPVHVPIKHEPVVKREPLSPSPPPRAIAPERKLITESCQFFPFPETCKKSDPNFKQNRKAFFVEKNKELLRKGLKRTRAFARDDGLVIEWTSAVPVWSDTLEPEVVNLATVIQRAYQVNTSLTHYPASVRRKKRAASHDSDSVPGPSQVQVPESLPIKSQSTQSTTTTKNSLPVSKVRKSQTSTTVTTSSPISPPVKSRPVSMKANASSRYREASDPPWKVPPIPRRRLPLPGRKPVESSESKPITVPVAFAPRRSITPISASTTTLANIMKTVSPLNLPSNKSTPMVAGANHSTIPPSVLPSGPKVGECQDLGEDHCVQSFHANERSSNHRQHPVTTVASESLFNATTSDSGAVIAHKHTDNDHNDDDEYEEAEDVANSLLTPSRDIIGSDDDRMGITISTDDDGPNEVEGHVADFLQRYCQLFDTDRSKLGAAYDKDALFSCYVHDVDAGRQSSLTAGLFALEVDSAHHSRSKVMLDRGRKEISARFMSMRPYQFCPRGVVGNLIYDAVDSPAGILLTVHGEIVNPHSSNPRLDHTLTLDQSFLLRKRGDNAQVHFHGKNDDDG</sequence>
<dbReference type="InterPro" id="IPR018222">
    <property type="entry name" value="Nuclear_transport_factor_2_euk"/>
</dbReference>
<feature type="compositionally biased region" description="Polar residues" evidence="1">
    <location>
        <begin position="158"/>
        <end position="168"/>
    </location>
</feature>
<name>A0A8H8CJA5_PSICU</name>
<feature type="region of interest" description="Disordered" evidence="1">
    <location>
        <begin position="370"/>
        <end position="482"/>
    </location>
</feature>
<protein>
    <recommendedName>
        <fullName evidence="2">NTF2 domain-containing protein</fullName>
    </recommendedName>
</protein>
<dbReference type="PROSITE" id="PS50177">
    <property type="entry name" value="NTF2_DOMAIN"/>
    <property type="match status" value="1"/>
</dbReference>
<comment type="caution">
    <text evidence="3">The sequence shown here is derived from an EMBL/GenBank/DDBJ whole genome shotgun (WGS) entry which is preliminary data.</text>
</comment>
<feature type="compositionally biased region" description="Low complexity" evidence="1">
    <location>
        <begin position="116"/>
        <end position="135"/>
    </location>
</feature>
<dbReference type="Pfam" id="PF22602">
    <property type="entry name" value="NXF_NTF2"/>
    <property type="match status" value="1"/>
</dbReference>
<organism evidence="3">
    <name type="scientific">Psilocybe cubensis</name>
    <name type="common">Psychedelic mushroom</name>
    <name type="synonym">Stropharia cubensis</name>
    <dbReference type="NCBI Taxonomy" id="181762"/>
    <lineage>
        <taxon>Eukaryota</taxon>
        <taxon>Fungi</taxon>
        <taxon>Dikarya</taxon>
        <taxon>Basidiomycota</taxon>
        <taxon>Agaricomycotina</taxon>
        <taxon>Agaricomycetes</taxon>
        <taxon>Agaricomycetidae</taxon>
        <taxon>Agaricales</taxon>
        <taxon>Agaricineae</taxon>
        <taxon>Strophariaceae</taxon>
        <taxon>Psilocybe</taxon>
    </lineage>
</organism>
<dbReference type="CDD" id="cd00531">
    <property type="entry name" value="NTF2_like"/>
    <property type="match status" value="1"/>
</dbReference>
<dbReference type="EMBL" id="JAFIQS010000008">
    <property type="protein sequence ID" value="KAG5166849.1"/>
    <property type="molecule type" value="Genomic_DNA"/>
</dbReference>
<feature type="compositionally biased region" description="Low complexity" evidence="1">
    <location>
        <begin position="43"/>
        <end position="58"/>
    </location>
</feature>
<dbReference type="Gene3D" id="3.10.450.50">
    <property type="match status" value="1"/>
</dbReference>
<feature type="domain" description="NTF2" evidence="2">
    <location>
        <begin position="654"/>
        <end position="807"/>
    </location>
</feature>
<dbReference type="AlphaFoldDB" id="A0A8H8CJA5"/>
<accession>A0A8H8CJA5</accession>
<feature type="region of interest" description="Disordered" evidence="1">
    <location>
        <begin position="43"/>
        <end position="223"/>
    </location>
</feature>
<evidence type="ECO:0000259" key="2">
    <source>
        <dbReference type="PROSITE" id="PS50177"/>
    </source>
</evidence>
<proteinExistence type="predicted"/>
<dbReference type="SUPFAM" id="SSF54427">
    <property type="entry name" value="NTF2-like"/>
    <property type="match status" value="1"/>
</dbReference>
<evidence type="ECO:0000313" key="3">
    <source>
        <dbReference type="EMBL" id="KAG5166849.1"/>
    </source>
</evidence>
<feature type="region of interest" description="Disordered" evidence="1">
    <location>
        <begin position="1"/>
        <end position="30"/>
    </location>
</feature>
<gene>
    <name evidence="3" type="ORF">JR316_008939</name>
</gene>
<dbReference type="OrthoDB" id="3265156at2759"/>
<feature type="compositionally biased region" description="Low complexity" evidence="1">
    <location>
        <begin position="400"/>
        <end position="409"/>
    </location>
</feature>
<dbReference type="InterPro" id="IPR032710">
    <property type="entry name" value="NTF2-like_dom_sf"/>
</dbReference>
<reference evidence="3" key="1">
    <citation type="submission" date="2021-02" db="EMBL/GenBank/DDBJ databases">
        <title>Psilocybe cubensis genome.</title>
        <authorList>
            <person name="Mckernan K.J."/>
            <person name="Crawford S."/>
            <person name="Trippe A."/>
            <person name="Kane L.T."/>
            <person name="Mclaughlin S."/>
        </authorList>
    </citation>
    <scope>NUCLEOTIDE SEQUENCE [LARGE SCALE GENOMIC DNA]</scope>
    <source>
        <strain evidence="3">MGC-MH-2018</strain>
    </source>
</reference>
<evidence type="ECO:0000256" key="1">
    <source>
        <dbReference type="SAM" id="MobiDB-lite"/>
    </source>
</evidence>
<feature type="compositionally biased region" description="Low complexity" evidence="1">
    <location>
        <begin position="421"/>
        <end position="439"/>
    </location>
</feature>